<reference evidence="2" key="1">
    <citation type="journal article" date="2016" name="Nat. Biotechnol.">
        <title>Sequencing wild and cultivated cassava and related species reveals extensive interspecific hybridization and genetic diversity.</title>
        <authorList>
            <person name="Bredeson J.V."/>
            <person name="Lyons J.B."/>
            <person name="Prochnik S.E."/>
            <person name="Wu G.A."/>
            <person name="Ha C.M."/>
            <person name="Edsinger-Gonzales E."/>
            <person name="Grimwood J."/>
            <person name="Schmutz J."/>
            <person name="Rabbi I.Y."/>
            <person name="Egesi C."/>
            <person name="Nauluvula P."/>
            <person name="Lebot V."/>
            <person name="Ndunguru J."/>
            <person name="Mkamilo G."/>
            <person name="Bart R.S."/>
            <person name="Setter T.L."/>
            <person name="Gleadow R.M."/>
            <person name="Kulakow P."/>
            <person name="Ferguson M.E."/>
            <person name="Rounsley S."/>
            <person name="Rokhsar D.S."/>
        </authorList>
    </citation>
    <scope>NUCLEOTIDE SEQUENCE [LARGE SCALE GENOMIC DNA]</scope>
    <source>
        <strain evidence="2">cv. AM560-2</strain>
    </source>
</reference>
<keyword evidence="2" id="KW-1185">Reference proteome</keyword>
<evidence type="ECO:0000313" key="1">
    <source>
        <dbReference type="EMBL" id="KAG8656387.1"/>
    </source>
</evidence>
<accession>A0ACB7HUA1</accession>
<organism evidence="1 2">
    <name type="scientific">Manihot esculenta</name>
    <name type="common">Cassava</name>
    <name type="synonym">Jatropha manihot</name>
    <dbReference type="NCBI Taxonomy" id="3983"/>
    <lineage>
        <taxon>Eukaryota</taxon>
        <taxon>Viridiplantae</taxon>
        <taxon>Streptophyta</taxon>
        <taxon>Embryophyta</taxon>
        <taxon>Tracheophyta</taxon>
        <taxon>Spermatophyta</taxon>
        <taxon>Magnoliopsida</taxon>
        <taxon>eudicotyledons</taxon>
        <taxon>Gunneridae</taxon>
        <taxon>Pentapetalae</taxon>
        <taxon>rosids</taxon>
        <taxon>fabids</taxon>
        <taxon>Malpighiales</taxon>
        <taxon>Euphorbiaceae</taxon>
        <taxon>Crotonoideae</taxon>
        <taxon>Manihoteae</taxon>
        <taxon>Manihot</taxon>
    </lineage>
</organism>
<name>A0ACB7HUA1_MANES</name>
<dbReference type="EMBL" id="CM004390">
    <property type="protein sequence ID" value="KAG8656387.1"/>
    <property type="molecule type" value="Genomic_DNA"/>
</dbReference>
<protein>
    <submittedName>
        <fullName evidence="1">Uncharacterized protein</fullName>
    </submittedName>
</protein>
<dbReference type="Proteomes" id="UP000091857">
    <property type="component" value="Chromosome 4"/>
</dbReference>
<comment type="caution">
    <text evidence="1">The sequence shown here is derived from an EMBL/GenBank/DDBJ whole genome shotgun (WGS) entry which is preliminary data.</text>
</comment>
<evidence type="ECO:0000313" key="2">
    <source>
        <dbReference type="Proteomes" id="UP000091857"/>
    </source>
</evidence>
<gene>
    <name evidence="1" type="ORF">MANES_04G128150v8</name>
</gene>
<sequence>MDTHLVDIQARDPIRQALAGNHTALVDLKLTEYNREEMNRMIGCAAACLYKPFNSRPSMNQIIQTLEGIIPVINIWNENDSNNIPRET</sequence>
<proteinExistence type="predicted"/>